<keyword evidence="1" id="KW-0472">Membrane</keyword>
<feature type="transmembrane region" description="Helical" evidence="1">
    <location>
        <begin position="205"/>
        <end position="225"/>
    </location>
</feature>
<dbReference type="EMBL" id="JAUSUR010000006">
    <property type="protein sequence ID" value="MDQ0362282.1"/>
    <property type="molecule type" value="Genomic_DNA"/>
</dbReference>
<dbReference type="Proteomes" id="UP001230220">
    <property type="component" value="Unassembled WGS sequence"/>
</dbReference>
<evidence type="ECO:0000313" key="3">
    <source>
        <dbReference type="Proteomes" id="UP001230220"/>
    </source>
</evidence>
<gene>
    <name evidence="2" type="ORF">J2S15_003036</name>
</gene>
<dbReference type="RefSeq" id="WP_307409754.1">
    <property type="nucleotide sequence ID" value="NZ_JAUSUR010000006.1"/>
</dbReference>
<accession>A0ABU0E5V2</accession>
<organism evidence="2 3">
    <name type="scientific">Breznakia pachnodae</name>
    <dbReference type="NCBI Taxonomy" id="265178"/>
    <lineage>
        <taxon>Bacteria</taxon>
        <taxon>Bacillati</taxon>
        <taxon>Bacillota</taxon>
        <taxon>Erysipelotrichia</taxon>
        <taxon>Erysipelotrichales</taxon>
        <taxon>Erysipelotrichaceae</taxon>
        <taxon>Breznakia</taxon>
    </lineage>
</organism>
<sequence length="233" mass="27257">MKRGSGLLLLILFILPIDIIHAEEVEINFYDENGQLIVTNHIDEGEDIEIPTISKGGYNFYGFNTEKDGSGEYIKTFKALESENYYAIYVPILYPVNYYVNNELIYSIEIPYGEITPHMDAPYIKDMLFEYWQGIDIVAGPMNVIAIYKEDKVEKKVEMDLTRKTEKSKNVDKVDIKAKNAEEYSVNLEEVKVLQEEHREESTNWLLLIAVYILTFLVTMLFFYFKKRKTKRV</sequence>
<keyword evidence="3" id="KW-1185">Reference proteome</keyword>
<evidence type="ECO:0000256" key="1">
    <source>
        <dbReference type="SAM" id="Phobius"/>
    </source>
</evidence>
<comment type="caution">
    <text evidence="2">The sequence shown here is derived from an EMBL/GenBank/DDBJ whole genome shotgun (WGS) entry which is preliminary data.</text>
</comment>
<proteinExistence type="predicted"/>
<name>A0ABU0E5V2_9FIRM</name>
<reference evidence="2 3" key="1">
    <citation type="submission" date="2023-07" db="EMBL/GenBank/DDBJ databases">
        <title>Genomic Encyclopedia of Type Strains, Phase IV (KMG-IV): sequencing the most valuable type-strain genomes for metagenomic binning, comparative biology and taxonomic classification.</title>
        <authorList>
            <person name="Goeker M."/>
        </authorList>
    </citation>
    <scope>NUCLEOTIDE SEQUENCE [LARGE SCALE GENOMIC DNA]</scope>
    <source>
        <strain evidence="2 3">DSM 16784</strain>
    </source>
</reference>
<protein>
    <submittedName>
        <fullName evidence="2">Uncharacterized protein</fullName>
    </submittedName>
</protein>
<evidence type="ECO:0000313" key="2">
    <source>
        <dbReference type="EMBL" id="MDQ0362282.1"/>
    </source>
</evidence>
<keyword evidence="1" id="KW-0812">Transmembrane</keyword>
<keyword evidence="1" id="KW-1133">Transmembrane helix</keyword>